<dbReference type="Gene3D" id="2.30.30.110">
    <property type="match status" value="1"/>
</dbReference>
<keyword evidence="1" id="KW-0540">Nuclease</keyword>
<comment type="similarity">
    <text evidence="1">Belongs to the PemK/MazF family.</text>
</comment>
<protein>
    <recommendedName>
        <fullName evidence="1">mRNA interferase</fullName>
        <ecNumber evidence="1">3.1.-.-</ecNumber>
    </recommendedName>
</protein>
<gene>
    <name evidence="2" type="ORF">DUE52_24745</name>
</gene>
<keyword evidence="3" id="KW-1185">Reference proteome</keyword>
<dbReference type="InterPro" id="IPR003477">
    <property type="entry name" value="PemK-like"/>
</dbReference>
<dbReference type="PANTHER" id="PTHR33988">
    <property type="entry name" value="ENDORIBONUCLEASE MAZF-RELATED"/>
    <property type="match status" value="1"/>
</dbReference>
<dbReference type="OrthoDB" id="9808744at2"/>
<comment type="function">
    <text evidence="1">Toxic component of a type II toxin-antitoxin (TA) system.</text>
</comment>
<dbReference type="GO" id="GO:0004521">
    <property type="term" value="F:RNA endonuclease activity"/>
    <property type="evidence" value="ECO:0007669"/>
    <property type="project" value="TreeGrafter"/>
</dbReference>
<dbReference type="EC" id="3.1.-.-" evidence="1"/>
<organism evidence="2 3">
    <name type="scientific">Larkinella punicea</name>
    <dbReference type="NCBI Taxonomy" id="2315727"/>
    <lineage>
        <taxon>Bacteria</taxon>
        <taxon>Pseudomonadati</taxon>
        <taxon>Bacteroidota</taxon>
        <taxon>Cytophagia</taxon>
        <taxon>Cytophagales</taxon>
        <taxon>Spirosomataceae</taxon>
        <taxon>Larkinella</taxon>
    </lineage>
</organism>
<keyword evidence="1" id="KW-0255">Endonuclease</keyword>
<accession>A0A368JHL7</accession>
<comment type="caution">
    <text evidence="2">The sequence shown here is derived from an EMBL/GenBank/DDBJ whole genome shotgun (WGS) entry which is preliminary data.</text>
</comment>
<evidence type="ECO:0000256" key="1">
    <source>
        <dbReference type="PIRNR" id="PIRNR033490"/>
    </source>
</evidence>
<keyword evidence="1" id="KW-0378">Hydrolase</keyword>
<dbReference type="GO" id="GO:0016075">
    <property type="term" value="P:rRNA catabolic process"/>
    <property type="evidence" value="ECO:0007669"/>
    <property type="project" value="TreeGrafter"/>
</dbReference>
<dbReference type="GO" id="GO:0006402">
    <property type="term" value="P:mRNA catabolic process"/>
    <property type="evidence" value="ECO:0007669"/>
    <property type="project" value="TreeGrafter"/>
</dbReference>
<name>A0A368JHL7_9BACT</name>
<evidence type="ECO:0000313" key="3">
    <source>
        <dbReference type="Proteomes" id="UP000253383"/>
    </source>
</evidence>
<dbReference type="EMBL" id="QOWE01000024">
    <property type="protein sequence ID" value="RCR66765.1"/>
    <property type="molecule type" value="Genomic_DNA"/>
</dbReference>
<sequence>MDMVIERFDVWLVSLDPTQGSEIAKTRPCLIISPDAINQRLNTVIVAPLTSTQKRYPTRVNCHFSGQAGQVALDQIRTVDKVRLVKHIGSLDDAVCHQVCQTLVAIFTY</sequence>
<dbReference type="GO" id="GO:0003677">
    <property type="term" value="F:DNA binding"/>
    <property type="evidence" value="ECO:0007669"/>
    <property type="project" value="InterPro"/>
</dbReference>
<dbReference type="Pfam" id="PF02452">
    <property type="entry name" value="PemK_toxin"/>
    <property type="match status" value="1"/>
</dbReference>
<reference evidence="2 3" key="1">
    <citation type="submission" date="2018-07" db="EMBL/GenBank/DDBJ databases">
        <title>Genome analysis of Larkinella rosea.</title>
        <authorList>
            <person name="Zhou Z."/>
            <person name="Wang G."/>
        </authorList>
    </citation>
    <scope>NUCLEOTIDE SEQUENCE [LARGE SCALE GENOMIC DNA]</scope>
    <source>
        <strain evidence="3">zzj9</strain>
    </source>
</reference>
<dbReference type="SUPFAM" id="SSF50118">
    <property type="entry name" value="Cell growth inhibitor/plasmid maintenance toxic component"/>
    <property type="match status" value="1"/>
</dbReference>
<dbReference type="InterPro" id="IPR011067">
    <property type="entry name" value="Plasmid_toxin/cell-grow_inhib"/>
</dbReference>
<dbReference type="Proteomes" id="UP000253383">
    <property type="component" value="Unassembled WGS sequence"/>
</dbReference>
<dbReference type="PIRSF" id="PIRSF033490">
    <property type="entry name" value="MazF"/>
    <property type="match status" value="1"/>
</dbReference>
<evidence type="ECO:0000313" key="2">
    <source>
        <dbReference type="EMBL" id="RCR66765.1"/>
    </source>
</evidence>
<dbReference type="GO" id="GO:0016787">
    <property type="term" value="F:hydrolase activity"/>
    <property type="evidence" value="ECO:0007669"/>
    <property type="project" value="UniProtKB-KW"/>
</dbReference>
<proteinExistence type="inferred from homology"/>
<dbReference type="PANTHER" id="PTHR33988:SF2">
    <property type="entry name" value="ENDORIBONUCLEASE MAZF"/>
    <property type="match status" value="1"/>
</dbReference>
<dbReference type="AlphaFoldDB" id="A0A368JHL7"/>